<evidence type="ECO:0000256" key="1">
    <source>
        <dbReference type="ARBA" id="ARBA00022741"/>
    </source>
</evidence>
<sequence>MEIQNLSKSIDGAVILKDINLSIPKGSIFGIVGRNGSGKTTLFRTIASHYLMDSGTIHIDNQNINKITHLKNDIFYLDIQYQPLNRMTLQTIENYFSLIYPLFDKARYWELINEHQLPDTQFQKHSKGMQCLILVILALCSNCSYIILDEPLDGLDVIVRKQVIDLMIDAISEQERSIILASHNLNELEKLADQVAFLKDHSIISTINLSTVKMSIRKIQMAFKDFELPQFIKEEAKYINSEGRVSTVIFENYTEEIKQHLLSYEPLLVEELPLTLEDIFISKFSNNN</sequence>
<evidence type="ECO:0000313" key="4">
    <source>
        <dbReference type="EMBL" id="KZK07353.1"/>
    </source>
</evidence>
<accession>A0A161W3E2</accession>
<evidence type="ECO:0000259" key="3">
    <source>
        <dbReference type="PROSITE" id="PS50893"/>
    </source>
</evidence>
<dbReference type="PANTHER" id="PTHR43158:SF10">
    <property type="entry name" value="ABC TRANSPORTER ATP-BINDING PROTEIN YTRB"/>
    <property type="match status" value="1"/>
</dbReference>
<dbReference type="SUPFAM" id="SSF52540">
    <property type="entry name" value="P-loop containing nucleoside triphosphate hydrolases"/>
    <property type="match status" value="1"/>
</dbReference>
<comment type="caution">
    <text evidence="4">The sequence shown here is derived from an EMBL/GenBank/DDBJ whole genome shotgun (WGS) entry which is preliminary data.</text>
</comment>
<dbReference type="InterPro" id="IPR003439">
    <property type="entry name" value="ABC_transporter-like_ATP-bd"/>
</dbReference>
<dbReference type="EMBL" id="LIYF01000014">
    <property type="protein sequence ID" value="KZK07353.1"/>
    <property type="molecule type" value="Genomic_DNA"/>
</dbReference>
<dbReference type="Proteomes" id="UP000076519">
    <property type="component" value="Unassembled WGS sequence"/>
</dbReference>
<dbReference type="PANTHER" id="PTHR43158">
    <property type="entry name" value="SKFA PEPTIDE EXPORT ATP-BINDING PROTEIN SKFE"/>
    <property type="match status" value="1"/>
</dbReference>
<dbReference type="SMART" id="SM00382">
    <property type="entry name" value="AAA"/>
    <property type="match status" value="1"/>
</dbReference>
<dbReference type="Gene3D" id="3.40.50.300">
    <property type="entry name" value="P-loop containing nucleotide triphosphate hydrolases"/>
    <property type="match status" value="1"/>
</dbReference>
<feature type="domain" description="ABC transporter" evidence="3">
    <location>
        <begin position="1"/>
        <end position="225"/>
    </location>
</feature>
<keyword evidence="2 4" id="KW-0067">ATP-binding</keyword>
<dbReference type="CDD" id="cd03230">
    <property type="entry name" value="ABC_DR_subfamily_A"/>
    <property type="match status" value="1"/>
</dbReference>
<dbReference type="GO" id="GO:0016887">
    <property type="term" value="F:ATP hydrolysis activity"/>
    <property type="evidence" value="ECO:0007669"/>
    <property type="project" value="InterPro"/>
</dbReference>
<evidence type="ECO:0000256" key="2">
    <source>
        <dbReference type="ARBA" id="ARBA00022840"/>
    </source>
</evidence>
<dbReference type="PROSITE" id="PS50893">
    <property type="entry name" value="ABC_TRANSPORTER_2"/>
    <property type="match status" value="1"/>
</dbReference>
<dbReference type="Pfam" id="PF00005">
    <property type="entry name" value="ABC_tran"/>
    <property type="match status" value="1"/>
</dbReference>
<organism evidence="4 5">
    <name type="scientific">Lactococcus lactis subsp. cremoris</name>
    <name type="common">Streptococcus cremoris</name>
    <dbReference type="NCBI Taxonomy" id="1359"/>
    <lineage>
        <taxon>Bacteria</taxon>
        <taxon>Bacillati</taxon>
        <taxon>Bacillota</taxon>
        <taxon>Bacilli</taxon>
        <taxon>Lactobacillales</taxon>
        <taxon>Streptococcaceae</taxon>
        <taxon>Lactococcus</taxon>
    </lineage>
</organism>
<dbReference type="InterPro" id="IPR003593">
    <property type="entry name" value="AAA+_ATPase"/>
</dbReference>
<reference evidence="4 5" key="1">
    <citation type="submission" date="2015-08" db="EMBL/GenBank/DDBJ databases">
        <title>Draft Genome Sequences of 11 Lactococcus lactis subspecies cremoris strains.</title>
        <authorList>
            <person name="Wels M."/>
            <person name="Backus L."/>
            <person name="Boekhorst J."/>
            <person name="Dijkstra A."/>
            <person name="Beerthuizen M."/>
            <person name="Siezen R."/>
            <person name="Bachmann H."/>
            <person name="Van Hijum S."/>
        </authorList>
    </citation>
    <scope>NUCLEOTIDE SEQUENCE [LARGE SCALE GENOMIC DNA]</scope>
    <source>
        <strain evidence="4 5">KW10</strain>
    </source>
</reference>
<name>A0A161W3E2_LACLC</name>
<gene>
    <name evidence="4" type="ORF">AB996_0789</name>
</gene>
<proteinExistence type="predicted"/>
<dbReference type="InterPro" id="IPR027417">
    <property type="entry name" value="P-loop_NTPase"/>
</dbReference>
<dbReference type="AlphaFoldDB" id="A0A161W3E2"/>
<dbReference type="GO" id="GO:0005524">
    <property type="term" value="F:ATP binding"/>
    <property type="evidence" value="ECO:0007669"/>
    <property type="project" value="UniProtKB-KW"/>
</dbReference>
<protein>
    <submittedName>
        <fullName evidence="4">ABC transporter ATP-binding protein</fullName>
    </submittedName>
</protein>
<keyword evidence="1" id="KW-0547">Nucleotide-binding</keyword>
<evidence type="ECO:0000313" key="5">
    <source>
        <dbReference type="Proteomes" id="UP000076519"/>
    </source>
</evidence>
<dbReference type="PATRIC" id="fig|1359.32.peg.1574"/>